<evidence type="ECO:0000259" key="5">
    <source>
        <dbReference type="Pfam" id="PF13407"/>
    </source>
</evidence>
<dbReference type="GO" id="GO:0030313">
    <property type="term" value="C:cell envelope"/>
    <property type="evidence" value="ECO:0007669"/>
    <property type="project" value="UniProtKB-SubCell"/>
</dbReference>
<dbReference type="InterPro" id="IPR025997">
    <property type="entry name" value="SBP_2_dom"/>
</dbReference>
<comment type="similarity">
    <text evidence="2">Belongs to the bacterial solute-binding protein 2 family.</text>
</comment>
<feature type="chain" id="PRO_5038730327" evidence="4">
    <location>
        <begin position="32"/>
        <end position="386"/>
    </location>
</feature>
<evidence type="ECO:0000256" key="2">
    <source>
        <dbReference type="ARBA" id="ARBA00007639"/>
    </source>
</evidence>
<accession>A0A5C8UPM0</accession>
<proteinExistence type="inferred from homology"/>
<evidence type="ECO:0000256" key="3">
    <source>
        <dbReference type="ARBA" id="ARBA00022729"/>
    </source>
</evidence>
<comment type="subcellular location">
    <subcellularLocation>
        <location evidence="1">Cell envelope</location>
    </subcellularLocation>
</comment>
<dbReference type="PANTHER" id="PTHR46847:SF1">
    <property type="entry name" value="D-ALLOSE-BINDING PERIPLASMIC PROTEIN-RELATED"/>
    <property type="match status" value="1"/>
</dbReference>
<dbReference type="RefSeq" id="WP_147784483.1">
    <property type="nucleotide sequence ID" value="NZ_VRMG01000009.1"/>
</dbReference>
<name>A0A5C8UPM0_9MICO</name>
<dbReference type="Gene3D" id="3.40.50.2300">
    <property type="match status" value="2"/>
</dbReference>
<feature type="domain" description="Periplasmic binding protein" evidence="5">
    <location>
        <begin position="77"/>
        <end position="335"/>
    </location>
</feature>
<dbReference type="PANTHER" id="PTHR46847">
    <property type="entry name" value="D-ALLOSE-BINDING PERIPLASMIC PROTEIN-RELATED"/>
    <property type="match status" value="1"/>
</dbReference>
<evidence type="ECO:0000256" key="4">
    <source>
        <dbReference type="SAM" id="SignalP"/>
    </source>
</evidence>
<dbReference type="EMBL" id="VRMG01000009">
    <property type="protein sequence ID" value="TXN29467.1"/>
    <property type="molecule type" value="Genomic_DNA"/>
</dbReference>
<evidence type="ECO:0000313" key="7">
    <source>
        <dbReference type="Proteomes" id="UP000321379"/>
    </source>
</evidence>
<dbReference type="GO" id="GO:0030246">
    <property type="term" value="F:carbohydrate binding"/>
    <property type="evidence" value="ECO:0007669"/>
    <property type="project" value="UniProtKB-ARBA"/>
</dbReference>
<evidence type="ECO:0000313" key="6">
    <source>
        <dbReference type="EMBL" id="TXN29467.1"/>
    </source>
</evidence>
<keyword evidence="7" id="KW-1185">Reference proteome</keyword>
<dbReference type="InterPro" id="IPR028082">
    <property type="entry name" value="Peripla_BP_I"/>
</dbReference>
<reference evidence="6 7" key="1">
    <citation type="submission" date="2019-08" db="EMBL/GenBank/DDBJ databases">
        <title>Bacterial whole genome sequence for Glaciihabitans sp. CHu50b-6-2.</title>
        <authorList>
            <person name="Jin L."/>
        </authorList>
    </citation>
    <scope>NUCLEOTIDE SEQUENCE [LARGE SCALE GENOMIC DNA]</scope>
    <source>
        <strain evidence="6 7">CHu50b-6-2</strain>
    </source>
</reference>
<sequence>MNITVNPERQKKAHRVVIAAAVVTATVALLAACSSPGSPQGHAASTAGDIVQIKAFSSVPKPGPTIDVNSLKGKTVYWIPITTQASVFTVEQAAATEALAAAGIKLQLCDGEANPATVAKCVNQAIAAKAGGIISPSIPPEFAQQAYASAIAAGIPLEFVNAKDSSVPAGWEKLAASFPSNFVDQAKINDDLIIKDSGGKANVLMIKVTDSSVTTHAFDVGMKKYLQDTCAGCGIDTVEVGSTTVSNLSAQVSAALVKNPKINYVFPEFDSFSAPVVQAIRQLNKSSSIKVVTMLGQLDGLQRVRDGGAFADTGYSLAALGWNEVDIMLRLMLGKTPDVGAYRTPIRTFTSANIGKFDLTQAGWQSGKWTSDDDFRAMYKSLWSVG</sequence>
<dbReference type="AlphaFoldDB" id="A0A5C8UPM0"/>
<organism evidence="6 7">
    <name type="scientific">Lacisediminihabitans profunda</name>
    <dbReference type="NCBI Taxonomy" id="2594790"/>
    <lineage>
        <taxon>Bacteria</taxon>
        <taxon>Bacillati</taxon>
        <taxon>Actinomycetota</taxon>
        <taxon>Actinomycetes</taxon>
        <taxon>Micrococcales</taxon>
        <taxon>Microbacteriaceae</taxon>
        <taxon>Lacisediminihabitans</taxon>
    </lineage>
</organism>
<keyword evidence="3 4" id="KW-0732">Signal</keyword>
<feature type="signal peptide" evidence="4">
    <location>
        <begin position="1"/>
        <end position="31"/>
    </location>
</feature>
<comment type="caution">
    <text evidence="6">The sequence shown here is derived from an EMBL/GenBank/DDBJ whole genome shotgun (WGS) entry which is preliminary data.</text>
</comment>
<dbReference type="Proteomes" id="UP000321379">
    <property type="component" value="Unassembled WGS sequence"/>
</dbReference>
<gene>
    <name evidence="6" type="ORF">FVP33_14995</name>
</gene>
<evidence type="ECO:0000256" key="1">
    <source>
        <dbReference type="ARBA" id="ARBA00004196"/>
    </source>
</evidence>
<dbReference type="SUPFAM" id="SSF53822">
    <property type="entry name" value="Periplasmic binding protein-like I"/>
    <property type="match status" value="1"/>
</dbReference>
<dbReference type="Pfam" id="PF13407">
    <property type="entry name" value="Peripla_BP_4"/>
    <property type="match status" value="1"/>
</dbReference>
<protein>
    <submittedName>
        <fullName evidence="6">Sugar ABC transporter substrate-binding protein</fullName>
    </submittedName>
</protein>